<dbReference type="AlphaFoldDB" id="A8N8H6"/>
<dbReference type="Proteomes" id="UP000001861">
    <property type="component" value="Unassembled WGS sequence"/>
</dbReference>
<name>A8N8H6_COPC7</name>
<evidence type="ECO:0000313" key="2">
    <source>
        <dbReference type="Proteomes" id="UP000001861"/>
    </source>
</evidence>
<gene>
    <name evidence="1" type="ORF">CC1G_04023</name>
</gene>
<dbReference type="InParanoid" id="A8N8H6"/>
<dbReference type="HOGENOM" id="CLU_750088_0_0_1"/>
<protein>
    <submittedName>
        <fullName evidence="1">Uncharacterized protein</fullName>
    </submittedName>
</protein>
<sequence>MEYTTALRQDERTFQQKWWAYLPSLPNSSSNSNSNVNNARLLAKQKSAWSKALNQRYPKLKWLVLDIPTKCIALAPAFRSSFIHLIKTEGLEGLVLNPRTMTSRVFRRCKDLKYMVFGSEHVAKPPTMPLRPERIPLRELITVKVLDLSATATSGMEGWFETLSQRTFKCTRLERCRISVDYNHGLFRRFHIDFLELSRRTLVHIQIYFKWHVFTPYRPAEGFNLFNFAHFPQLRILAISAHFPEGKGILDWLSRSVQACGGDVNCKIELYFRAVKEVPSSPPQYDVQETDSPSNLEDWINEWAKRMDRRLGPVLRDIDIAIFLDMRDTLDCPDWYVAPHTMPSEMKWNGGYPALSPSFAPEVGRTMSAQK</sequence>
<evidence type="ECO:0000313" key="1">
    <source>
        <dbReference type="EMBL" id="EAU90754.2"/>
    </source>
</evidence>
<organism evidence="1 2">
    <name type="scientific">Coprinopsis cinerea (strain Okayama-7 / 130 / ATCC MYA-4618 / FGSC 9003)</name>
    <name type="common">Inky cap fungus</name>
    <name type="synonym">Hormographiella aspergillata</name>
    <dbReference type="NCBI Taxonomy" id="240176"/>
    <lineage>
        <taxon>Eukaryota</taxon>
        <taxon>Fungi</taxon>
        <taxon>Dikarya</taxon>
        <taxon>Basidiomycota</taxon>
        <taxon>Agaricomycotina</taxon>
        <taxon>Agaricomycetes</taxon>
        <taxon>Agaricomycetidae</taxon>
        <taxon>Agaricales</taxon>
        <taxon>Agaricineae</taxon>
        <taxon>Psathyrellaceae</taxon>
        <taxon>Coprinopsis</taxon>
    </lineage>
</organism>
<comment type="caution">
    <text evidence="1">The sequence shown here is derived from an EMBL/GenBank/DDBJ whole genome shotgun (WGS) entry which is preliminary data.</text>
</comment>
<dbReference type="EMBL" id="AACS02000007">
    <property type="protein sequence ID" value="EAU90754.2"/>
    <property type="molecule type" value="Genomic_DNA"/>
</dbReference>
<proteinExistence type="predicted"/>
<dbReference type="GeneID" id="6007593"/>
<accession>A8N8H6</accession>
<dbReference type="RefSeq" id="XP_001831132.2">
    <property type="nucleotide sequence ID" value="XM_001831080.2"/>
</dbReference>
<keyword evidence="2" id="KW-1185">Reference proteome</keyword>
<reference evidence="1 2" key="1">
    <citation type="journal article" date="2010" name="Proc. Natl. Acad. Sci. U.S.A.">
        <title>Insights into evolution of multicellular fungi from the assembled chromosomes of the mushroom Coprinopsis cinerea (Coprinus cinereus).</title>
        <authorList>
            <person name="Stajich J.E."/>
            <person name="Wilke S.K."/>
            <person name="Ahren D."/>
            <person name="Au C.H."/>
            <person name="Birren B.W."/>
            <person name="Borodovsky M."/>
            <person name="Burns C."/>
            <person name="Canback B."/>
            <person name="Casselton L.A."/>
            <person name="Cheng C.K."/>
            <person name="Deng J."/>
            <person name="Dietrich F.S."/>
            <person name="Fargo D.C."/>
            <person name="Farman M.L."/>
            <person name="Gathman A.C."/>
            <person name="Goldberg J."/>
            <person name="Guigo R."/>
            <person name="Hoegger P.J."/>
            <person name="Hooker J.B."/>
            <person name="Huggins A."/>
            <person name="James T.Y."/>
            <person name="Kamada T."/>
            <person name="Kilaru S."/>
            <person name="Kodira C."/>
            <person name="Kues U."/>
            <person name="Kupfer D."/>
            <person name="Kwan H.S."/>
            <person name="Lomsadze A."/>
            <person name="Li W."/>
            <person name="Lilly W.W."/>
            <person name="Ma L.J."/>
            <person name="Mackey A.J."/>
            <person name="Manning G."/>
            <person name="Martin F."/>
            <person name="Muraguchi H."/>
            <person name="Natvig D.O."/>
            <person name="Palmerini H."/>
            <person name="Ramesh M.A."/>
            <person name="Rehmeyer C.J."/>
            <person name="Roe B.A."/>
            <person name="Shenoy N."/>
            <person name="Stanke M."/>
            <person name="Ter-Hovhannisyan V."/>
            <person name="Tunlid A."/>
            <person name="Velagapudi R."/>
            <person name="Vision T.J."/>
            <person name="Zeng Q."/>
            <person name="Zolan M.E."/>
            <person name="Pukkila P.J."/>
        </authorList>
    </citation>
    <scope>NUCLEOTIDE SEQUENCE [LARGE SCALE GENOMIC DNA]</scope>
    <source>
        <strain evidence="2">Okayama-7 / 130 / ATCC MYA-4618 / FGSC 9003</strain>
    </source>
</reference>
<dbReference type="VEuPathDB" id="FungiDB:CC1G_04023"/>
<dbReference type="KEGG" id="cci:CC1G_04023"/>